<evidence type="ECO:0000313" key="3">
    <source>
        <dbReference type="EMBL" id="OYR90150.1"/>
    </source>
</evidence>
<feature type="transmembrane region" description="Helical" evidence="1">
    <location>
        <begin position="109"/>
        <end position="130"/>
    </location>
</feature>
<feature type="transmembrane region" description="Helical" evidence="1">
    <location>
        <begin position="352"/>
        <end position="370"/>
    </location>
</feature>
<dbReference type="EMBL" id="NGNV01000033">
    <property type="protein sequence ID" value="OYR87677.1"/>
    <property type="molecule type" value="Genomic_DNA"/>
</dbReference>
<evidence type="ECO:0000313" key="4">
    <source>
        <dbReference type="Proteomes" id="UP000215828"/>
    </source>
</evidence>
<feature type="transmembrane region" description="Helical" evidence="1">
    <location>
        <begin position="229"/>
        <end position="252"/>
    </location>
</feature>
<dbReference type="AlphaFoldDB" id="A0A256LA39"/>
<gene>
    <name evidence="2" type="ORF">CBF53_06685</name>
    <name evidence="3" type="ORF">CBF70_09620</name>
</gene>
<feature type="transmembrane region" description="Helical" evidence="1">
    <location>
        <begin position="441"/>
        <end position="459"/>
    </location>
</feature>
<dbReference type="PANTHER" id="PTHR38454">
    <property type="entry name" value="INTEGRAL MEMBRANE PROTEIN-RELATED"/>
    <property type="match status" value="1"/>
</dbReference>
<feature type="transmembrane region" description="Helical" evidence="1">
    <location>
        <begin position="190"/>
        <end position="217"/>
    </location>
</feature>
<evidence type="ECO:0008006" key="6">
    <source>
        <dbReference type="Google" id="ProtNLM"/>
    </source>
</evidence>
<feature type="transmembrane region" description="Helical" evidence="1">
    <location>
        <begin position="390"/>
        <end position="407"/>
    </location>
</feature>
<name>A0A256LA39_9LACO</name>
<comment type="caution">
    <text evidence="3">The sequence shown here is derived from an EMBL/GenBank/DDBJ whole genome shotgun (WGS) entry which is preliminary data.</text>
</comment>
<keyword evidence="1" id="KW-0472">Membrane</keyword>
<feature type="transmembrane region" description="Helical" evidence="1">
    <location>
        <begin position="858"/>
        <end position="879"/>
    </location>
</feature>
<protein>
    <recommendedName>
        <fullName evidence="6">YfhO family protein</fullName>
    </recommendedName>
</protein>
<dbReference type="RefSeq" id="WP_094516765.1">
    <property type="nucleotide sequence ID" value="NZ_NGNV01000033.1"/>
</dbReference>
<dbReference type="PANTHER" id="PTHR38454:SF1">
    <property type="entry name" value="INTEGRAL MEMBRANE PROTEIN"/>
    <property type="match status" value="1"/>
</dbReference>
<reference evidence="3 4" key="1">
    <citation type="submission" date="2017-04" db="EMBL/GenBank/DDBJ databases">
        <authorList>
            <person name="Afonso C.L."/>
            <person name="Miller P.J."/>
            <person name="Scott M.A."/>
            <person name="Spackman E."/>
            <person name="Goraichik I."/>
            <person name="Dimitrov K.M."/>
            <person name="Suarez D.L."/>
            <person name="Swayne D.E."/>
        </authorList>
    </citation>
    <scope>NUCLEOTIDE SEQUENCE [LARGE SCALE GENOMIC DNA]</scope>
    <source>
        <strain evidence="3 4">609q</strain>
    </source>
</reference>
<organism evidence="3 4">
    <name type="scientific">Lactobacillus taiwanensis</name>
    <dbReference type="NCBI Taxonomy" id="508451"/>
    <lineage>
        <taxon>Bacteria</taxon>
        <taxon>Bacillati</taxon>
        <taxon>Bacillota</taxon>
        <taxon>Bacilli</taxon>
        <taxon>Lactobacillales</taxon>
        <taxon>Lactobacillaceae</taxon>
        <taxon>Lactobacillus</taxon>
    </lineage>
</organism>
<evidence type="ECO:0000313" key="5">
    <source>
        <dbReference type="Proteomes" id="UP000216316"/>
    </source>
</evidence>
<evidence type="ECO:0000256" key="1">
    <source>
        <dbReference type="SAM" id="Phobius"/>
    </source>
</evidence>
<evidence type="ECO:0000313" key="2">
    <source>
        <dbReference type="EMBL" id="OYR87677.1"/>
    </source>
</evidence>
<feature type="transmembrane region" description="Helical" evidence="1">
    <location>
        <begin position="413"/>
        <end position="434"/>
    </location>
</feature>
<dbReference type="Proteomes" id="UP000216316">
    <property type="component" value="Unassembled WGS sequence"/>
</dbReference>
<dbReference type="Pfam" id="PF09586">
    <property type="entry name" value="YfhO"/>
    <property type="match status" value="1"/>
</dbReference>
<accession>A0A256LA39</accession>
<keyword evidence="5" id="KW-1185">Reference proteome</keyword>
<feature type="transmembrane region" description="Helical" evidence="1">
    <location>
        <begin position="161"/>
        <end position="178"/>
    </location>
</feature>
<feature type="transmembrane region" description="Helical" evidence="1">
    <location>
        <begin position="137"/>
        <end position="155"/>
    </location>
</feature>
<keyword evidence="1" id="KW-0812">Transmembrane</keyword>
<proteinExistence type="predicted"/>
<keyword evidence="1" id="KW-1133">Transmembrane helix</keyword>
<dbReference type="Proteomes" id="UP000215828">
    <property type="component" value="Unassembled WGS sequence"/>
</dbReference>
<dbReference type="InterPro" id="IPR018580">
    <property type="entry name" value="Uncharacterised_YfhO"/>
</dbReference>
<reference evidence="2" key="2">
    <citation type="submission" date="2017-05" db="EMBL/GenBank/DDBJ databases">
        <authorList>
            <person name="Lin X.B."/>
            <person name="Stothard P."/>
            <person name="Tasseva G."/>
            <person name="Walter J."/>
        </authorList>
    </citation>
    <scope>NUCLEOTIDE SEQUENCE</scope>
    <source>
        <strain evidence="2">609u</strain>
    </source>
</reference>
<sequence length="893" mass="101085">MKYLSKKDKKILKLSVISCLTTVVLFFLLSTLTDCNPILGGVLYSGDLPNQYLSFFQYYRHLMVGNWSSAGFTFLNGLGGDMAGNIGYYLLSPLNFIIFLFPASKMNVAVYVIILIKLGLMSGTFTWLTLKWFKFNYQAYPIFLGIAYGLSGYSVAYAGNVMWLDGLVLLPLIAYALVRGIKTNKWLAYSILLACGIIFNYYIGYMICIFLVILFFAYTVNSFTNRKLFIHQFIGFAISSIISGLISAVVILPTFLNLSSNKLSQADFNSNFEIKTLISGGKAISRLFIGDTYNDWAPIFVGTLALIVFVLYFIDSHNSIKERITNLVIGFIFILSITVPKVYLLWHGGQQTIAYPYRFGFIIVFWILLLAAKELSNLSEYKNENKKERLVAAGIYLLVSLAAVYIRRRIGPWNIYAWVAVLIVIIFGILVYFSDKRFVRVTLLLVGLIEIAGNAYIGLNHLGMKSNAYPAYVSENQEIISRIPASDKSGRLAKNYELNNDRGEGYTFGYRGMEEFSSNNDSRISSLMTDLGFSTFRYFYYYQTGSVVTDAIFNVKAFIDSSLTNQSISPEYVSYGLRNDLKNHPVILKQGNKTVYRNETLPFAFAGGLSNKLKFKEENPVYNQNLVLNSLTQTKEDVLSYSSKQAKIESNNIKLKFAKGKFKSERITQDKPGTMTFTYDNLKPKQVGYIRFSKNLMDQIIVLDSYQLKQNPDYRLPFTVAINGKNIHLQQYTDQLIGVQADKDGKLTIKMTLDGRANRVDFKYPRFVSINQSALTNKVNKANNRRMEFSAFRDSYVAGNIKIDKNESLVTTIPYSKGWKAEVDGKPVKINRTLKVFIGLKMKPGVHQVTLRYKTPGLLIGALISIVGIISLVIYTWYLKKNKQADKSSNENK</sequence>
<reference evidence="4 5" key="3">
    <citation type="submission" date="2017-09" db="EMBL/GenBank/DDBJ databases">
        <title>Tripartite evolution among Lactobacillus johnsonii, Lactobacillus taiwanensis, Lactobacillus reuteri and their rodent host.</title>
        <authorList>
            <person name="Wang T."/>
            <person name="Knowles S."/>
            <person name="Cheng C."/>
        </authorList>
    </citation>
    <scope>NUCLEOTIDE SEQUENCE [LARGE SCALE GENOMIC DNA]</scope>
    <source>
        <strain evidence="3 4">609q</strain>
        <strain evidence="2 5">609u</strain>
    </source>
</reference>
<feature type="transmembrane region" description="Helical" evidence="1">
    <location>
        <begin position="86"/>
        <end position="103"/>
    </location>
</feature>
<feature type="transmembrane region" description="Helical" evidence="1">
    <location>
        <begin position="296"/>
        <end position="314"/>
    </location>
</feature>
<feature type="transmembrane region" description="Helical" evidence="1">
    <location>
        <begin position="326"/>
        <end position="346"/>
    </location>
</feature>
<dbReference type="EMBL" id="NGNX01000061">
    <property type="protein sequence ID" value="OYR90150.1"/>
    <property type="molecule type" value="Genomic_DNA"/>
</dbReference>